<dbReference type="SUPFAM" id="SSF53649">
    <property type="entry name" value="Alkaline phosphatase-like"/>
    <property type="match status" value="1"/>
</dbReference>
<comment type="caution">
    <text evidence="1">The sequence shown here is derived from an EMBL/GenBank/DDBJ whole genome shotgun (WGS) entry which is preliminary data.</text>
</comment>
<sequence>MKRSWGVLFPGVLLTALLLTLFIGRGDFASAASDKGSDNTSCQLNSPTKAVKHVINIQFDNVHFTRDNPNVPSDLEQMPNLLNFIKNNGTMLSNYHTPLIAHTADDILTSLTGLYGEHHGVSVANSYRYFNPDGSTSSTPSFTYWTAPISTAPNAPYNMISAPNTNTPAPWVSYTRAGCNFGAVSTANMVLENIGTDIPTVFGANSPEAAEVKANSAQAYSDFVGIGIHCAKDDALCASANNGRPDVLPDEPGGYTGYQALFGHKYVAPQINPSGPLLDLNGQVIQDSKQHIGFPGFDGMSAAVSLSYVAAMQEHNVPVTYAYISDAHDPHGNDPHNGAYGPGEAGYVKTLKSYDDAFGKFFARLQKDGINASNTIFSFSSDENDHFAGGQPSPANCDGVTIPCTYQQVGEVNGNLTGLLATQKNITTPFTVHADSAPTIYINGNPSRQDPTTRTFARALGDLTATNPYTGKDEKITNYLADPVEMNFLHMVTADPARTPTLTMFAKPDYFLYAGAPNCNQPCIQVQSGYAWNHGDLAPDINTTWLGLVGPGVRHLGVDHSIWADQTDLRPTMMSLLGLKDDYTSDGRAMFEVFTENALPKQVRSNKDFYISLGQLYKQINAPVGALGLQTAAISTQALESDSANDQTYNDLENGLISLTTLRNALAQQIQTTLNNATFDSNTSVHANAKDQQQNPFQQAQNLFKKAQQLR</sequence>
<dbReference type="EMBL" id="BIFQ01000002">
    <property type="protein sequence ID" value="GCE09786.1"/>
    <property type="molecule type" value="Genomic_DNA"/>
</dbReference>
<name>A0A401ZSL1_9CHLR</name>
<protein>
    <submittedName>
        <fullName evidence="1">Uncharacterized protein</fullName>
    </submittedName>
</protein>
<dbReference type="InterPro" id="IPR017850">
    <property type="entry name" value="Alkaline_phosphatase_core_sf"/>
</dbReference>
<evidence type="ECO:0000313" key="1">
    <source>
        <dbReference type="EMBL" id="GCE09786.1"/>
    </source>
</evidence>
<dbReference type="Proteomes" id="UP000287224">
    <property type="component" value="Unassembled WGS sequence"/>
</dbReference>
<dbReference type="AlphaFoldDB" id="A0A401ZSL1"/>
<evidence type="ECO:0000313" key="2">
    <source>
        <dbReference type="Proteomes" id="UP000287224"/>
    </source>
</evidence>
<gene>
    <name evidence="1" type="ORF">KDAU_71150</name>
</gene>
<dbReference type="RefSeq" id="WP_126602525.1">
    <property type="nucleotide sequence ID" value="NZ_BIFQ01000002.1"/>
</dbReference>
<accession>A0A401ZSL1</accession>
<dbReference type="OrthoDB" id="8170501at2"/>
<reference evidence="2" key="1">
    <citation type="submission" date="2018-12" db="EMBL/GenBank/DDBJ databases">
        <title>Tengunoibacter tsumagoiensis gen. nov., sp. nov., Dictyobacter kobayashii sp. nov., D. alpinus sp. nov., and D. joshuensis sp. nov. and description of Dictyobacteraceae fam. nov. within the order Ktedonobacterales isolated from Tengu-no-mugimeshi.</title>
        <authorList>
            <person name="Wang C.M."/>
            <person name="Zheng Y."/>
            <person name="Sakai Y."/>
            <person name="Toyoda A."/>
            <person name="Minakuchi Y."/>
            <person name="Abe K."/>
            <person name="Yokota A."/>
            <person name="Yabe S."/>
        </authorList>
    </citation>
    <scope>NUCLEOTIDE SEQUENCE [LARGE SCALE GENOMIC DNA]</scope>
    <source>
        <strain evidence="2">S-27</strain>
    </source>
</reference>
<keyword evidence="2" id="KW-1185">Reference proteome</keyword>
<proteinExistence type="predicted"/>
<dbReference type="Gene3D" id="3.40.720.10">
    <property type="entry name" value="Alkaline Phosphatase, subunit A"/>
    <property type="match status" value="2"/>
</dbReference>
<organism evidence="1 2">
    <name type="scientific">Dictyobacter aurantiacus</name>
    <dbReference type="NCBI Taxonomy" id="1936993"/>
    <lineage>
        <taxon>Bacteria</taxon>
        <taxon>Bacillati</taxon>
        <taxon>Chloroflexota</taxon>
        <taxon>Ktedonobacteria</taxon>
        <taxon>Ktedonobacterales</taxon>
        <taxon>Dictyobacteraceae</taxon>
        <taxon>Dictyobacter</taxon>
    </lineage>
</organism>